<evidence type="ECO:0000313" key="3">
    <source>
        <dbReference type="Proteomes" id="UP000176939"/>
    </source>
</evidence>
<evidence type="ECO:0000256" key="1">
    <source>
        <dbReference type="SAM" id="MobiDB-lite"/>
    </source>
</evidence>
<sequence length="158" mass="18369">MNYVILEKSRVKAHVRTRKGKMERVKEHERVGEPEKDWDGKGKHPYFGMFKLGKIRGLGLGVSTQFVGPKGHLADVYYDSAYVGVGRGTKQMVIVRFKNKNNMNDMGYIPSYFEKTFWEKDASFDRERVAKWLNNAIGRSDFTMDYRKYFGSGKYDNS</sequence>
<accession>A0A1F7X284</accession>
<proteinExistence type="predicted"/>
<protein>
    <submittedName>
        <fullName evidence="2">Uncharacterized protein</fullName>
    </submittedName>
</protein>
<organism evidence="2 3">
    <name type="scientific">Candidatus Woesebacteria bacterium RBG_13_36_22</name>
    <dbReference type="NCBI Taxonomy" id="1802478"/>
    <lineage>
        <taxon>Bacteria</taxon>
        <taxon>Candidatus Woeseibacteriota</taxon>
    </lineage>
</organism>
<dbReference type="AlphaFoldDB" id="A0A1F7X284"/>
<evidence type="ECO:0000313" key="2">
    <source>
        <dbReference type="EMBL" id="OGM09176.1"/>
    </source>
</evidence>
<feature type="region of interest" description="Disordered" evidence="1">
    <location>
        <begin position="17"/>
        <end position="37"/>
    </location>
</feature>
<feature type="compositionally biased region" description="Basic and acidic residues" evidence="1">
    <location>
        <begin position="20"/>
        <end position="37"/>
    </location>
</feature>
<dbReference type="EMBL" id="MGFQ01000024">
    <property type="protein sequence ID" value="OGM09176.1"/>
    <property type="molecule type" value="Genomic_DNA"/>
</dbReference>
<gene>
    <name evidence="2" type="ORF">A2Z67_04520</name>
</gene>
<reference evidence="2 3" key="1">
    <citation type="journal article" date="2016" name="Nat. Commun.">
        <title>Thousands of microbial genomes shed light on interconnected biogeochemical processes in an aquifer system.</title>
        <authorList>
            <person name="Anantharaman K."/>
            <person name="Brown C.T."/>
            <person name="Hug L.A."/>
            <person name="Sharon I."/>
            <person name="Castelle C.J."/>
            <person name="Probst A.J."/>
            <person name="Thomas B.C."/>
            <person name="Singh A."/>
            <person name="Wilkins M.J."/>
            <person name="Karaoz U."/>
            <person name="Brodie E.L."/>
            <person name="Williams K.H."/>
            <person name="Hubbard S.S."/>
            <person name="Banfield J.F."/>
        </authorList>
    </citation>
    <scope>NUCLEOTIDE SEQUENCE [LARGE SCALE GENOMIC DNA]</scope>
</reference>
<comment type="caution">
    <text evidence="2">The sequence shown here is derived from an EMBL/GenBank/DDBJ whole genome shotgun (WGS) entry which is preliminary data.</text>
</comment>
<name>A0A1F7X284_9BACT</name>
<dbReference type="Proteomes" id="UP000176939">
    <property type="component" value="Unassembled WGS sequence"/>
</dbReference>